<proteinExistence type="predicted"/>
<dbReference type="SUPFAM" id="SSF55486">
    <property type="entry name" value="Metalloproteases ('zincins'), catalytic domain"/>
    <property type="match status" value="1"/>
</dbReference>
<evidence type="ECO:0000313" key="2">
    <source>
        <dbReference type="EMBL" id="KAL5111263.1"/>
    </source>
</evidence>
<dbReference type="InterPro" id="IPR008753">
    <property type="entry name" value="Peptidase_M13_N"/>
</dbReference>
<evidence type="ECO:0000259" key="1">
    <source>
        <dbReference type="Pfam" id="PF05649"/>
    </source>
</evidence>
<evidence type="ECO:0000313" key="3">
    <source>
        <dbReference type="Proteomes" id="UP001651158"/>
    </source>
</evidence>
<organism evidence="2 3">
    <name type="scientific">Taenia crassiceps</name>
    <dbReference type="NCBI Taxonomy" id="6207"/>
    <lineage>
        <taxon>Eukaryota</taxon>
        <taxon>Metazoa</taxon>
        <taxon>Spiralia</taxon>
        <taxon>Lophotrochozoa</taxon>
        <taxon>Platyhelminthes</taxon>
        <taxon>Cestoda</taxon>
        <taxon>Eucestoda</taxon>
        <taxon>Cyclophyllidea</taxon>
        <taxon>Taeniidae</taxon>
        <taxon>Taenia</taxon>
    </lineage>
</organism>
<dbReference type="Proteomes" id="UP001651158">
    <property type="component" value="Unassembled WGS sequence"/>
</dbReference>
<dbReference type="InterPro" id="IPR042089">
    <property type="entry name" value="Peptidase_M13_dom_2"/>
</dbReference>
<sequence>MLHESTLTFNTIDDVLRVMHVKHRISLLFEIWTDKETAEISPSEERQPWDNFNLKNDQSRVANELRKYICVSLCYTQSVRTQFHVNSSINCTAHDDEHTKAVYEILAQLQEIKMLEEVRKMRPSDSGCTNMTVAELNSITKNTVDFSGYLHHYSGGNVVKVCGPEAIKWIVDILRQTRSSDLQDYIFFSIVNKYGPRLSGLVADAKHRLMNLAYGNIGPINLTHCIFETALPRLKAELYDSWASEIESFYQHVNEVILLPVKNTYESYFQRTYSIRKLISEMSISPIWDRKQGKSVKIPKKKSVEALSRGMGLHRSRKEKGIYKMCEFSDDIGLCTFGSIMLRHVRDKNELEPSILLLYDKRMDLLSENPR</sequence>
<reference evidence="2 3" key="1">
    <citation type="journal article" date="2022" name="Front. Cell. Infect. Microbiol.">
        <title>The Genomes of Two Strains of Taenia crassiceps the Animal Model for the Study of Human Cysticercosis.</title>
        <authorList>
            <person name="Bobes R.J."/>
            <person name="Estrada K."/>
            <person name="Rios-Valencia D.G."/>
            <person name="Calderon-Gallegos A."/>
            <person name="de la Torre P."/>
            <person name="Carrero J.C."/>
            <person name="Sanchez-Flores A."/>
            <person name="Laclette J.P."/>
        </authorList>
    </citation>
    <scope>NUCLEOTIDE SEQUENCE [LARGE SCALE GENOMIC DNA]</scope>
    <source>
        <strain evidence="2">WFUcys</strain>
    </source>
</reference>
<feature type="domain" description="Peptidase M13 N-terminal" evidence="1">
    <location>
        <begin position="79"/>
        <end position="212"/>
    </location>
</feature>
<dbReference type="EMBL" id="JAKROA010000001">
    <property type="protein sequence ID" value="KAL5111263.1"/>
    <property type="molecule type" value="Genomic_DNA"/>
</dbReference>
<name>A0ABR4QQB4_9CEST</name>
<comment type="caution">
    <text evidence="2">The sequence shown here is derived from an EMBL/GenBank/DDBJ whole genome shotgun (WGS) entry which is preliminary data.</text>
</comment>
<keyword evidence="3" id="KW-1185">Reference proteome</keyword>
<accession>A0ABR4QQB4</accession>
<dbReference type="Pfam" id="PF05649">
    <property type="entry name" value="Peptidase_M13_N"/>
    <property type="match status" value="1"/>
</dbReference>
<protein>
    <recommendedName>
        <fullName evidence="1">Peptidase M13 N-terminal domain-containing protein</fullName>
    </recommendedName>
</protein>
<dbReference type="Gene3D" id="1.10.1380.10">
    <property type="entry name" value="Neutral endopeptidase , domain2"/>
    <property type="match status" value="1"/>
</dbReference>
<gene>
    <name evidence="2" type="ORF">TcWFU_000882</name>
</gene>